<dbReference type="EMBL" id="MEVB01000003">
    <property type="protein sequence ID" value="OGC53695.1"/>
    <property type="molecule type" value="Genomic_DNA"/>
</dbReference>
<feature type="transmembrane region" description="Helical" evidence="1">
    <location>
        <begin position="199"/>
        <end position="224"/>
    </location>
</feature>
<dbReference type="InterPro" id="IPR013783">
    <property type="entry name" value="Ig-like_fold"/>
</dbReference>
<feature type="transmembrane region" description="Helical" evidence="1">
    <location>
        <begin position="288"/>
        <end position="305"/>
    </location>
</feature>
<evidence type="ECO:0000313" key="3">
    <source>
        <dbReference type="Proteomes" id="UP000176853"/>
    </source>
</evidence>
<evidence type="ECO:0000256" key="1">
    <source>
        <dbReference type="SAM" id="Phobius"/>
    </source>
</evidence>
<name>A0A1F4V907_UNCKA</name>
<accession>A0A1F4V907</accession>
<protein>
    <recommendedName>
        <fullName evidence="4">IPT/TIG domain-containing protein</fullName>
    </recommendedName>
</protein>
<reference evidence="2 3" key="1">
    <citation type="journal article" date="2016" name="Nat. Commun.">
        <title>Thousands of microbial genomes shed light on interconnected biogeochemical processes in an aquifer system.</title>
        <authorList>
            <person name="Anantharaman K."/>
            <person name="Brown C.T."/>
            <person name="Hug L.A."/>
            <person name="Sharon I."/>
            <person name="Castelle C.J."/>
            <person name="Probst A.J."/>
            <person name="Thomas B.C."/>
            <person name="Singh A."/>
            <person name="Wilkins M.J."/>
            <person name="Karaoz U."/>
            <person name="Brodie E.L."/>
            <person name="Williams K.H."/>
            <person name="Hubbard S.S."/>
            <person name="Banfield J.F."/>
        </authorList>
    </citation>
    <scope>NUCLEOTIDE SEQUENCE [LARGE SCALE GENOMIC DNA]</scope>
</reference>
<feature type="transmembrane region" description="Helical" evidence="1">
    <location>
        <begin position="468"/>
        <end position="485"/>
    </location>
</feature>
<evidence type="ECO:0000313" key="2">
    <source>
        <dbReference type="EMBL" id="OGC53695.1"/>
    </source>
</evidence>
<proteinExistence type="predicted"/>
<feature type="transmembrane region" description="Helical" evidence="1">
    <location>
        <begin position="391"/>
        <end position="413"/>
    </location>
</feature>
<evidence type="ECO:0008006" key="4">
    <source>
        <dbReference type="Google" id="ProtNLM"/>
    </source>
</evidence>
<feature type="transmembrane region" description="Helical" evidence="1">
    <location>
        <begin position="260"/>
        <end position="276"/>
    </location>
</feature>
<feature type="transmembrane region" description="Helical" evidence="1">
    <location>
        <begin position="440"/>
        <end position="461"/>
    </location>
</feature>
<dbReference type="AlphaFoldDB" id="A0A1F4V907"/>
<feature type="transmembrane region" description="Helical" evidence="1">
    <location>
        <begin position="236"/>
        <end position="254"/>
    </location>
</feature>
<keyword evidence="1" id="KW-0812">Transmembrane</keyword>
<dbReference type="Proteomes" id="UP000176853">
    <property type="component" value="Unassembled WGS sequence"/>
</dbReference>
<comment type="caution">
    <text evidence="2">The sequence shown here is derived from an EMBL/GenBank/DDBJ whole genome shotgun (WGS) entry which is preliminary data.</text>
</comment>
<organism evidence="2 3">
    <name type="scientific">candidate division WWE3 bacterium RIFCSPHIGHO2_01_FULL_43_9</name>
    <dbReference type="NCBI Taxonomy" id="1802618"/>
    <lineage>
        <taxon>Bacteria</taxon>
        <taxon>Katanobacteria</taxon>
    </lineage>
</organism>
<keyword evidence="1" id="KW-1133">Transmembrane helix</keyword>
<sequence>MKKLFVFVLFLTWLLLMIVYIRAGETPFLSLNELSSLGKLELTQAPNLQYKEKFSGNFVTKHSNLNTILIRFEGILNADRSGFNFRLREDGKEDWYHSAHYDVPITGFSPGGYFAFDFPKITDSAQRSYIFEVETDIKLPGVVAAVSTNYPAFITRSSFTISELLSNGKLLSNFATDKFTTMLGEDEFLMNLLIFSLPLVFYLLFLIFGFNYLFPTIFVVLAIVADVFFLHKVYDFLWIAVMFAWLLTAFKFVIDSRVSIIFSLFFLWMTYIFQLIERRELTNKTQVWVYVFLTLFVFQKIYELKRRVVVKVLAQDYFKGLVISMYNYLVFVYLLTKGRYRAAAISLDYLLRVGASSLLTTEKISLPLNHAFAIGVASLHTTEQILRKVGLWLQILIVSMIRLIPLLFLWLVASKVRGYWAAYQNFYPSFQDDLFFNRTGVYLTALYILAVISIIILSLLFRHIRMSLIACVVIFATIQLGDLVFRKTTDFSRVVLWKVRGNETAEPWVDVFIDGRNLNEAPFIGRVFVNGVEQRVMGWSKNEVIFRTDPNITTSGRLEVVTSDGRKSNLLDFKYRGNR</sequence>
<dbReference type="Gene3D" id="2.60.40.10">
    <property type="entry name" value="Immunoglobulins"/>
    <property type="match status" value="1"/>
</dbReference>
<feature type="transmembrane region" description="Helical" evidence="1">
    <location>
        <begin position="317"/>
        <end position="336"/>
    </location>
</feature>
<keyword evidence="1" id="KW-0472">Membrane</keyword>
<gene>
    <name evidence="2" type="ORF">A2709_03400</name>
</gene>